<evidence type="ECO:0000313" key="2">
    <source>
        <dbReference type="EMBL" id="CAG7786705.1"/>
    </source>
</evidence>
<evidence type="ECO:0000256" key="1">
    <source>
        <dbReference type="SAM" id="SignalP"/>
    </source>
</evidence>
<dbReference type="EMBL" id="CAJVCH010323434">
    <property type="protein sequence ID" value="CAG7786705.1"/>
    <property type="molecule type" value="Genomic_DNA"/>
</dbReference>
<feature type="non-terminal residue" evidence="2">
    <location>
        <position position="243"/>
    </location>
</feature>
<accession>A0A8J2KH93</accession>
<dbReference type="Proteomes" id="UP000708208">
    <property type="component" value="Unassembled WGS sequence"/>
</dbReference>
<feature type="signal peptide" evidence="1">
    <location>
        <begin position="1"/>
        <end position="26"/>
    </location>
</feature>
<protein>
    <recommendedName>
        <fullName evidence="4">Secreted protein</fullName>
    </recommendedName>
</protein>
<evidence type="ECO:0000313" key="3">
    <source>
        <dbReference type="Proteomes" id="UP000708208"/>
    </source>
</evidence>
<gene>
    <name evidence="2" type="ORF">AFUS01_LOCUS25261</name>
</gene>
<feature type="chain" id="PRO_5035250545" description="Secreted protein" evidence="1">
    <location>
        <begin position="27"/>
        <end position="243"/>
    </location>
</feature>
<keyword evidence="3" id="KW-1185">Reference proteome</keyword>
<reference evidence="2" key="1">
    <citation type="submission" date="2021-06" db="EMBL/GenBank/DDBJ databases">
        <authorList>
            <person name="Hodson N. C."/>
            <person name="Mongue J. A."/>
            <person name="Jaron S. K."/>
        </authorList>
    </citation>
    <scope>NUCLEOTIDE SEQUENCE</scope>
</reference>
<name>A0A8J2KH93_9HEXA</name>
<keyword evidence="1" id="KW-0732">Signal</keyword>
<comment type="caution">
    <text evidence="2">The sequence shown here is derived from an EMBL/GenBank/DDBJ whole genome shotgun (WGS) entry which is preliminary data.</text>
</comment>
<evidence type="ECO:0008006" key="4">
    <source>
        <dbReference type="Google" id="ProtNLM"/>
    </source>
</evidence>
<sequence length="243" mass="27765">MVSLRSVPVILQLAFVLGLLTEDTSSSGLARPEFVCYHEGLRDDGLSPSRFENAIVDTRGQQCYQPIPKPSFNALFIKASLDEAFATAIAEVCPGWSNSRKCLFRHLNTRCIREQINKFQEDVVFNNYLVLTQLLCEPSKNFSMLNFFKDEVEDDHLGDSPNDDTTRDVECVERFAYITDLYAVPLPDMAPLFFECSIRPVKNYTQGNVTTDLISIDRWARFKKEWLSSHSVIWNQFNASRSV</sequence>
<proteinExistence type="predicted"/>
<dbReference type="AlphaFoldDB" id="A0A8J2KH93"/>
<organism evidence="2 3">
    <name type="scientific">Allacma fusca</name>
    <dbReference type="NCBI Taxonomy" id="39272"/>
    <lineage>
        <taxon>Eukaryota</taxon>
        <taxon>Metazoa</taxon>
        <taxon>Ecdysozoa</taxon>
        <taxon>Arthropoda</taxon>
        <taxon>Hexapoda</taxon>
        <taxon>Collembola</taxon>
        <taxon>Symphypleona</taxon>
        <taxon>Sminthuridae</taxon>
        <taxon>Allacma</taxon>
    </lineage>
</organism>